<dbReference type="Pfam" id="PF04607">
    <property type="entry name" value="RelA_SpoT"/>
    <property type="match status" value="1"/>
</dbReference>
<evidence type="ECO:0000313" key="3">
    <source>
        <dbReference type="Proteomes" id="UP001521184"/>
    </source>
</evidence>
<dbReference type="PANTHER" id="PTHR41773">
    <property type="entry name" value="GTP PYROPHOSPHATASE-RELATED"/>
    <property type="match status" value="1"/>
</dbReference>
<gene>
    <name evidence="2" type="ORF">SLS58_001645</name>
</gene>
<dbReference type="InterPro" id="IPR007685">
    <property type="entry name" value="RelA_SpoT"/>
</dbReference>
<evidence type="ECO:0000313" key="2">
    <source>
        <dbReference type="EMBL" id="KAL1649588.1"/>
    </source>
</evidence>
<protein>
    <recommendedName>
        <fullName evidence="1">RelA/SpoT domain-containing protein</fullName>
    </recommendedName>
</protein>
<dbReference type="InterPro" id="IPR043519">
    <property type="entry name" value="NT_sf"/>
</dbReference>
<reference evidence="2 3" key="1">
    <citation type="journal article" date="2023" name="Plant Dis.">
        <title>First Report of Diplodia intermedia Causing Canker and Dieback Diseases on Apple Trees in Canada.</title>
        <authorList>
            <person name="Ellouze W."/>
            <person name="Ilyukhin E."/>
            <person name="Sulman M."/>
            <person name="Ali S."/>
        </authorList>
    </citation>
    <scope>NUCLEOTIDE SEQUENCE [LARGE SCALE GENOMIC DNA]</scope>
    <source>
        <strain evidence="2 3">M45-28</strain>
    </source>
</reference>
<evidence type="ECO:0000259" key="1">
    <source>
        <dbReference type="SMART" id="SM00954"/>
    </source>
</evidence>
<dbReference type="CDD" id="cd05399">
    <property type="entry name" value="NT_Rel-Spo_like"/>
    <property type="match status" value="1"/>
</dbReference>
<dbReference type="EMBL" id="JAKEKT020000006">
    <property type="protein sequence ID" value="KAL1649588.1"/>
    <property type="molecule type" value="Genomic_DNA"/>
</dbReference>
<organism evidence="2 3">
    <name type="scientific">Diplodia intermedia</name>
    <dbReference type="NCBI Taxonomy" id="856260"/>
    <lineage>
        <taxon>Eukaryota</taxon>
        <taxon>Fungi</taxon>
        <taxon>Dikarya</taxon>
        <taxon>Ascomycota</taxon>
        <taxon>Pezizomycotina</taxon>
        <taxon>Dothideomycetes</taxon>
        <taxon>Dothideomycetes incertae sedis</taxon>
        <taxon>Botryosphaeriales</taxon>
        <taxon>Botryosphaeriaceae</taxon>
        <taxon>Diplodia</taxon>
    </lineage>
</organism>
<keyword evidence="3" id="KW-1185">Reference proteome</keyword>
<proteinExistence type="predicted"/>
<comment type="caution">
    <text evidence="2">The sequence shown here is derived from an EMBL/GenBank/DDBJ whole genome shotgun (WGS) entry which is preliminary data.</text>
</comment>
<sequence>MEPSTKKAIEDCLKNYKRQWAHYKDLARQANEICEDNLRGAGIRAIHSYRAKDYESLKKKLYDMDPEICKGWKDGNSIRQDIFDLAGVRIALYYPKQKADVEQMIQEKFQLGATKDHDTVTAHERAGYIPIFTGYRAKHYRVSLREEDVAKAPTLNSEDIIEIQVVTVLQHAWAEVHHDVLYKQLHGDPSQGECRALDGLSGLVQLGELLLDSFQDTHVDRIKFENNKFKDEYELGAFLSKTLSQNAPEDPLLMGRVGILFKFLNLVRKDTPTDLVTMLEELRKAKKSLRDVAIEASEEYAYREQNATIAIMYHALSIDSAFSRLDSVDFDKKHMAKVMASTIVTLEELFSPFFVWEKKLLGDDRQQLALPKAALLWFIGSVEAIEIMSGDPPRNDEASKKLQSLWAWFDKHSDPAVKFVFGVSKMGLHRDFPTEVARISMLFPFFENHSAPARI</sequence>
<dbReference type="SMART" id="SM00954">
    <property type="entry name" value="RelA_SpoT"/>
    <property type="match status" value="1"/>
</dbReference>
<dbReference type="Proteomes" id="UP001521184">
    <property type="component" value="Unassembled WGS sequence"/>
</dbReference>
<dbReference type="PANTHER" id="PTHR41773:SF1">
    <property type="entry name" value="RELA_SPOT DOMAIN-CONTAINING PROTEIN"/>
    <property type="match status" value="1"/>
</dbReference>
<feature type="domain" description="RelA/SpoT" evidence="1">
    <location>
        <begin position="49"/>
        <end position="188"/>
    </location>
</feature>
<accession>A0ABR3U1T6</accession>
<dbReference type="Gene3D" id="3.30.460.10">
    <property type="entry name" value="Beta Polymerase, domain 2"/>
    <property type="match status" value="1"/>
</dbReference>
<name>A0ABR3U1T6_9PEZI</name>
<dbReference type="SUPFAM" id="SSF81301">
    <property type="entry name" value="Nucleotidyltransferase"/>
    <property type="match status" value="1"/>
</dbReference>